<keyword evidence="1" id="KW-1133">Transmembrane helix</keyword>
<dbReference type="EMBL" id="AP014836">
    <property type="protein sequence ID" value="BAW80521.1"/>
    <property type="molecule type" value="Genomic_DNA"/>
</dbReference>
<evidence type="ECO:0000256" key="1">
    <source>
        <dbReference type="SAM" id="Phobius"/>
    </source>
</evidence>
<gene>
    <name evidence="2" type="ORF">TAO_1151</name>
</gene>
<keyword evidence="3" id="KW-1185">Reference proteome</keyword>
<dbReference type="KEGG" id="ntt:TAO_1151"/>
<organism evidence="2 3">
    <name type="scientific">Candidatus Nitrosoglobus terrae</name>
    <dbReference type="NCBI Taxonomy" id="1630141"/>
    <lineage>
        <taxon>Bacteria</taxon>
        <taxon>Pseudomonadati</taxon>
        <taxon>Pseudomonadota</taxon>
        <taxon>Gammaproteobacteria</taxon>
        <taxon>Chromatiales</taxon>
        <taxon>Chromatiaceae</taxon>
        <taxon>Candidatus Nitrosoglobus</taxon>
    </lineage>
</organism>
<protein>
    <submittedName>
        <fullName evidence="2">Uncharacterized protein</fullName>
    </submittedName>
</protein>
<keyword evidence="1" id="KW-0472">Membrane</keyword>
<dbReference type="AlphaFoldDB" id="A0A1Q2SN32"/>
<accession>A0A1Q2SN32</accession>
<dbReference type="Proteomes" id="UP000243679">
    <property type="component" value="Chromosome"/>
</dbReference>
<sequence length="83" mass="9633">MTDKRAVFRLSIAEEADLISSLQFLDWHFTAKDKEGIIDIMPMDTMSMALINICFIKLYVLALGICMLRLHYSVLCWLIYLSK</sequence>
<feature type="transmembrane region" description="Helical" evidence="1">
    <location>
        <begin position="58"/>
        <end position="80"/>
    </location>
</feature>
<name>A0A1Q2SN32_9GAMM</name>
<proteinExistence type="predicted"/>
<evidence type="ECO:0000313" key="3">
    <source>
        <dbReference type="Proteomes" id="UP000243679"/>
    </source>
</evidence>
<reference evidence="2 3" key="1">
    <citation type="journal article" date="2017" name="ISME J.">
        <title>An acid-tolerant ammonia-oxidizing ?-proteobacterium from soil.</title>
        <authorList>
            <person name="Hayatsu M."/>
            <person name="Tago K."/>
            <person name="Uchiyama I."/>
            <person name="Toyoda A."/>
            <person name="Wang Y."/>
            <person name="Shimomura Y."/>
            <person name="Okubo T."/>
            <person name="Kurisu F."/>
            <person name="Hirono Y."/>
            <person name="Nonaka K."/>
            <person name="Akiyama H."/>
            <person name="Itoh T."/>
            <person name="Takami H."/>
        </authorList>
    </citation>
    <scope>NUCLEOTIDE SEQUENCE [LARGE SCALE GENOMIC DNA]</scope>
    <source>
        <strain evidence="2 3">TAO100</strain>
    </source>
</reference>
<evidence type="ECO:0000313" key="2">
    <source>
        <dbReference type="EMBL" id="BAW80521.1"/>
    </source>
</evidence>
<keyword evidence="1" id="KW-0812">Transmembrane</keyword>